<protein>
    <submittedName>
        <fullName evidence="2">DUF2520 domain-containing protein</fullName>
    </submittedName>
</protein>
<dbReference type="AlphaFoldDB" id="A0A7D7W9A0"/>
<evidence type="ECO:0000313" key="3">
    <source>
        <dbReference type="Proteomes" id="UP000515708"/>
    </source>
</evidence>
<dbReference type="RefSeq" id="WP_182255872.1">
    <property type="nucleotide sequence ID" value="NZ_CP043732.1"/>
</dbReference>
<dbReference type="InterPro" id="IPR008927">
    <property type="entry name" value="6-PGluconate_DH-like_C_sf"/>
</dbReference>
<dbReference type="EMBL" id="CP043732">
    <property type="protein sequence ID" value="QMU96918.1"/>
    <property type="molecule type" value="Genomic_DNA"/>
</dbReference>
<dbReference type="SUPFAM" id="SSF48179">
    <property type="entry name" value="6-phosphogluconate dehydrogenase C-terminal domain-like"/>
    <property type="match status" value="1"/>
</dbReference>
<evidence type="ECO:0000259" key="1">
    <source>
        <dbReference type="Pfam" id="PF10728"/>
    </source>
</evidence>
<dbReference type="InterPro" id="IPR036291">
    <property type="entry name" value="NAD(P)-bd_dom_sf"/>
</dbReference>
<dbReference type="Pfam" id="PF10728">
    <property type="entry name" value="DUF2520"/>
    <property type="match status" value="1"/>
</dbReference>
<dbReference type="Gene3D" id="1.10.1040.20">
    <property type="entry name" value="ProC-like, C-terminal domain"/>
    <property type="match status" value="1"/>
</dbReference>
<dbReference type="InterPro" id="IPR018931">
    <property type="entry name" value="DUF2520"/>
</dbReference>
<dbReference type="SUPFAM" id="SSF51735">
    <property type="entry name" value="NAD(P)-binding Rossmann-fold domains"/>
    <property type="match status" value="1"/>
</dbReference>
<organism evidence="2 3">
    <name type="scientific">Microbacterium esteraromaticum</name>
    <dbReference type="NCBI Taxonomy" id="57043"/>
    <lineage>
        <taxon>Bacteria</taxon>
        <taxon>Bacillati</taxon>
        <taxon>Actinomycetota</taxon>
        <taxon>Actinomycetes</taxon>
        <taxon>Micrococcales</taxon>
        <taxon>Microbacteriaceae</taxon>
        <taxon>Microbacterium</taxon>
    </lineage>
</organism>
<dbReference type="PANTHER" id="PTHR40459">
    <property type="entry name" value="CONSERVED HYPOTHETICAL ALANINE AND LEUCINE RICH PROTEIN"/>
    <property type="match status" value="1"/>
</dbReference>
<dbReference type="PANTHER" id="PTHR40459:SF1">
    <property type="entry name" value="CONSERVED HYPOTHETICAL ALANINE AND LEUCINE RICH PROTEIN"/>
    <property type="match status" value="1"/>
</dbReference>
<evidence type="ECO:0000313" key="2">
    <source>
        <dbReference type="EMBL" id="QMU96918.1"/>
    </source>
</evidence>
<dbReference type="Gene3D" id="3.40.50.720">
    <property type="entry name" value="NAD(P)-binding Rossmann-like Domain"/>
    <property type="match status" value="1"/>
</dbReference>
<dbReference type="InterPro" id="IPR037108">
    <property type="entry name" value="TM1727-like_C_sf"/>
</dbReference>
<gene>
    <name evidence="2" type="ORF">FVO59_06550</name>
</gene>
<dbReference type="Proteomes" id="UP000515708">
    <property type="component" value="Chromosome"/>
</dbReference>
<sequence length="245" mass="24792">MSTPPAASEPSLTTVAVIGGGRLGGVLARALTEAGLTVHGPLRRGDAIPASDLALLCVPDAAIAAAAAAARPHARLVGHLSGATGLDDVDLSIHPLQTFTGDESPDVFHGIGAAIAGRTSEARTAAEKLARALGARPFDVADAHRAGYHAAASIASNLLLAVLDAAERVAAAQGIPDARRLLEPLVARTVSNWTEQGAAAALTGPIARGDDGTVRRQRDAVAATNPDLIPLFDQLCDSTRGLAGR</sequence>
<name>A0A7D7W9A0_9MICO</name>
<proteinExistence type="predicted"/>
<feature type="domain" description="DUF2520" evidence="1">
    <location>
        <begin position="114"/>
        <end position="238"/>
    </location>
</feature>
<accession>A0A7D7W9A0</accession>
<reference evidence="2 3" key="1">
    <citation type="journal article" date="2020" name="Front. Microbiol.">
        <title>Design of Bacterial Strain-Specific qPCR Assays Using NGS Data and Publicly Available Resources and Its Application to Track Biocontrol Strains.</title>
        <authorList>
            <person name="Hernandez I."/>
            <person name="Sant C."/>
            <person name="Martinez R."/>
            <person name="Fernandez C."/>
        </authorList>
    </citation>
    <scope>NUCLEOTIDE SEQUENCE [LARGE SCALE GENOMIC DNA]</scope>
    <source>
        <strain evidence="2 3">B24</strain>
    </source>
</reference>